<sequence>MLKLVAHADLGKKTFYHNFTSKEDVLESYLKNLLLHNIFKSIDPNIMS</sequence>
<evidence type="ECO:0000256" key="1">
    <source>
        <dbReference type="ARBA" id="ARBA00023125"/>
    </source>
</evidence>
<dbReference type="InterPro" id="IPR009057">
    <property type="entry name" value="Homeodomain-like_sf"/>
</dbReference>
<reference evidence="3 4" key="1">
    <citation type="submission" date="2018-10" db="EMBL/GenBank/DDBJ databases">
        <title>Genome-centric metagenomics revealed C2 chemical producing, CO utilizing Clostridium with novel acetogenic gene cluster.</title>
        <authorList>
            <person name="Kang H."/>
            <person name="Park B."/>
            <person name="Choi I.G."/>
            <person name="Chang I.S."/>
        </authorList>
    </citation>
    <scope>NUCLEOTIDE SEQUENCE [LARGE SCALE GENOMIC DNA]</scope>
    <source>
        <strain evidence="3 4">H21-9</strain>
    </source>
</reference>
<dbReference type="Proteomes" id="UP000277999">
    <property type="component" value="Unassembled WGS sequence"/>
</dbReference>
<protein>
    <submittedName>
        <fullName evidence="3">TetR/AcrR family transcriptional regulator</fullName>
    </submittedName>
</protein>
<dbReference type="Gene3D" id="1.10.357.10">
    <property type="entry name" value="Tetracycline Repressor, domain 2"/>
    <property type="match status" value="1"/>
</dbReference>
<dbReference type="GO" id="GO:0003677">
    <property type="term" value="F:DNA binding"/>
    <property type="evidence" value="ECO:0007669"/>
    <property type="project" value="UniProtKB-KW"/>
</dbReference>
<evidence type="ECO:0000259" key="2">
    <source>
        <dbReference type="Pfam" id="PF00440"/>
    </source>
</evidence>
<keyword evidence="1" id="KW-0238">DNA-binding</keyword>
<proteinExistence type="predicted"/>
<dbReference type="RefSeq" id="WP_081442043.1">
    <property type="nucleotide sequence ID" value="NZ_CP110420.1"/>
</dbReference>
<accession>A0A3M0T0F2</accession>
<comment type="caution">
    <text evidence="3">The sequence shown here is derived from an EMBL/GenBank/DDBJ whole genome shotgun (WGS) entry which is preliminary data.</text>
</comment>
<dbReference type="InterPro" id="IPR001647">
    <property type="entry name" value="HTH_TetR"/>
</dbReference>
<dbReference type="AlphaFoldDB" id="A0A3M0T0F2"/>
<feature type="domain" description="HTH tetR-type" evidence="2">
    <location>
        <begin position="2"/>
        <end position="28"/>
    </location>
</feature>
<dbReference type="EMBL" id="RFAQ01000005">
    <property type="protein sequence ID" value="RMD04077.1"/>
    <property type="molecule type" value="Genomic_DNA"/>
</dbReference>
<evidence type="ECO:0000313" key="4">
    <source>
        <dbReference type="Proteomes" id="UP000277999"/>
    </source>
</evidence>
<organism evidence="3 4">
    <name type="scientific">Clostridium autoethanogenum</name>
    <dbReference type="NCBI Taxonomy" id="84023"/>
    <lineage>
        <taxon>Bacteria</taxon>
        <taxon>Bacillati</taxon>
        <taxon>Bacillota</taxon>
        <taxon>Clostridia</taxon>
        <taxon>Eubacteriales</taxon>
        <taxon>Clostridiaceae</taxon>
        <taxon>Clostridium</taxon>
    </lineage>
</organism>
<dbReference type="Pfam" id="PF00440">
    <property type="entry name" value="TetR_N"/>
    <property type="match status" value="1"/>
</dbReference>
<gene>
    <name evidence="3" type="ORF">D9O40_03290</name>
</gene>
<evidence type="ECO:0000313" key="3">
    <source>
        <dbReference type="EMBL" id="RMD04077.1"/>
    </source>
</evidence>
<name>A0A3M0T0F2_9CLOT</name>
<dbReference type="SUPFAM" id="SSF46689">
    <property type="entry name" value="Homeodomain-like"/>
    <property type="match status" value="1"/>
</dbReference>